<dbReference type="RefSeq" id="WP_118044146.1">
    <property type="nucleotide sequence ID" value="NZ_JAQDNS010000033.1"/>
</dbReference>
<evidence type="ECO:0000313" key="8">
    <source>
        <dbReference type="Proteomes" id="UP000260808"/>
    </source>
</evidence>
<comment type="caution">
    <text evidence="6">The sequence shown here is derived from an EMBL/GenBank/DDBJ whole genome shotgun (WGS) entry which is preliminary data.</text>
</comment>
<evidence type="ECO:0000313" key="9">
    <source>
        <dbReference type="Proteomes" id="UP000284472"/>
    </source>
</evidence>
<dbReference type="GO" id="GO:0004386">
    <property type="term" value="F:helicase activity"/>
    <property type="evidence" value="ECO:0007669"/>
    <property type="project" value="UniProtKB-KW"/>
</dbReference>
<reference evidence="8 9" key="1">
    <citation type="submission" date="2018-08" db="EMBL/GenBank/DDBJ databases">
        <title>A genome reference for cultivated species of the human gut microbiota.</title>
        <authorList>
            <person name="Zou Y."/>
            <person name="Xue W."/>
            <person name="Luo G."/>
        </authorList>
    </citation>
    <scope>NUCLEOTIDE SEQUENCE [LARGE SCALE GENOMIC DNA]</scope>
    <source>
        <strain evidence="7 9">AM32-6</strain>
        <strain evidence="6 8">TF01-20-2</strain>
    </source>
</reference>
<organism evidence="6 8">
    <name type="scientific">Mediterraneibacter gnavus</name>
    <name type="common">Ruminococcus gnavus</name>
    <dbReference type="NCBI Taxonomy" id="33038"/>
    <lineage>
        <taxon>Bacteria</taxon>
        <taxon>Bacillati</taxon>
        <taxon>Bacillota</taxon>
        <taxon>Clostridia</taxon>
        <taxon>Lachnospirales</taxon>
        <taxon>Lachnospiraceae</taxon>
        <taxon>Mediterraneibacter</taxon>
    </lineage>
</organism>
<dbReference type="InterPro" id="IPR004968">
    <property type="entry name" value="DNA_primase/NTPase_C"/>
</dbReference>
<proteinExistence type="predicted"/>
<dbReference type="InterPro" id="IPR014818">
    <property type="entry name" value="Phage/plasmid_primase_P4_C"/>
</dbReference>
<keyword evidence="3" id="KW-0347">Helicase</keyword>
<protein>
    <recommendedName>
        <fullName evidence="5">SF3 helicase domain-containing protein</fullName>
    </recommendedName>
</protein>
<keyword evidence="2" id="KW-0378">Hydrolase</keyword>
<dbReference type="PANTHER" id="PTHR35372:SF2">
    <property type="entry name" value="SF3 HELICASE DOMAIN-CONTAINING PROTEIN"/>
    <property type="match status" value="1"/>
</dbReference>
<evidence type="ECO:0000313" key="6">
    <source>
        <dbReference type="EMBL" id="RGM21142.1"/>
    </source>
</evidence>
<sequence>MIPVEELEKLRPEKYPRNDIGTSNLFSTVYSSALVYVPERKSFFVYDGKVWKKDIGDLETHEFAKEFVLSIMEYFRQKEEDNEEVLKHYSKYLSRDKRKKLIDDTKSIKPISIDQFDKQPYFVNCLNCTVNIATGEYHSHDPADYLTSLSNVWYDPNAKSEDFENFIDSIMEGNRDLIEYLKRALGYSISSATFQECFFITYGRTTRNGKGTLNSTIMHMLGDYAKTASYEVFESKKYKSNSNASEDIARLAGARYVSVSEPEEGMTLNSSLIKTLSGNDRITARYLYENSFEFVASFKLWINTNHLPAIPDDTVFKSGRVQLIPFNKHFNQSEQDKGLKARLIKKENISGIFNWCMKGFQLMAEEGGLKIPEIIKKEIEKYQENNDRIGEFLQECFTADLEGKHREKLSKVYRVYAHWCKENGYKVLNKKNFKNKMCERISVDSYRGQDHLVGYYINQEIPAEWCA</sequence>
<feature type="domain" description="SF3 helicase" evidence="5">
    <location>
        <begin position="176"/>
        <end position="339"/>
    </location>
</feature>
<keyword evidence="4" id="KW-0067">ATP-binding</keyword>
<accession>A0A3E4V0Z1</accession>
<dbReference type="InterPro" id="IPR014015">
    <property type="entry name" value="Helicase_SF3_DNA-vir"/>
</dbReference>
<dbReference type="InterPro" id="IPR006500">
    <property type="entry name" value="Helicase_put_C_phage/plasmid"/>
</dbReference>
<evidence type="ECO:0000313" key="7">
    <source>
        <dbReference type="EMBL" id="RHD02022.1"/>
    </source>
</evidence>
<dbReference type="PANTHER" id="PTHR35372">
    <property type="entry name" value="ATP BINDING PROTEIN-RELATED"/>
    <property type="match status" value="1"/>
</dbReference>
<dbReference type="SUPFAM" id="SSF52540">
    <property type="entry name" value="P-loop containing nucleoside triphosphate hydrolases"/>
    <property type="match status" value="1"/>
</dbReference>
<dbReference type="NCBIfam" id="TIGR01613">
    <property type="entry name" value="primase_Cterm"/>
    <property type="match status" value="1"/>
</dbReference>
<dbReference type="GO" id="GO:0005524">
    <property type="term" value="F:ATP binding"/>
    <property type="evidence" value="ECO:0007669"/>
    <property type="project" value="UniProtKB-KW"/>
</dbReference>
<dbReference type="Proteomes" id="UP000260808">
    <property type="component" value="Unassembled WGS sequence"/>
</dbReference>
<evidence type="ECO:0000256" key="3">
    <source>
        <dbReference type="ARBA" id="ARBA00022806"/>
    </source>
</evidence>
<dbReference type="EMBL" id="QSSX01000033">
    <property type="protein sequence ID" value="RGM21142.1"/>
    <property type="molecule type" value="Genomic_DNA"/>
</dbReference>
<dbReference type="Gene3D" id="3.40.50.300">
    <property type="entry name" value="P-loop containing nucleotide triphosphate hydrolases"/>
    <property type="match status" value="1"/>
</dbReference>
<dbReference type="PROSITE" id="PS51206">
    <property type="entry name" value="SF3_HELICASE_1"/>
    <property type="match status" value="1"/>
</dbReference>
<gene>
    <name evidence="7" type="ORF">DW812_15595</name>
    <name evidence="6" type="ORF">DXC31_12445</name>
</gene>
<dbReference type="GO" id="GO:0016787">
    <property type="term" value="F:hydrolase activity"/>
    <property type="evidence" value="ECO:0007669"/>
    <property type="project" value="UniProtKB-KW"/>
</dbReference>
<dbReference type="Pfam" id="PF08706">
    <property type="entry name" value="D5_N"/>
    <property type="match status" value="1"/>
</dbReference>
<evidence type="ECO:0000256" key="4">
    <source>
        <dbReference type="ARBA" id="ARBA00022840"/>
    </source>
</evidence>
<evidence type="ECO:0000256" key="1">
    <source>
        <dbReference type="ARBA" id="ARBA00022741"/>
    </source>
</evidence>
<dbReference type="InterPro" id="IPR051620">
    <property type="entry name" value="ORF904-like_C"/>
</dbReference>
<dbReference type="InterPro" id="IPR027417">
    <property type="entry name" value="P-loop_NTPase"/>
</dbReference>
<dbReference type="Proteomes" id="UP000284472">
    <property type="component" value="Unassembled WGS sequence"/>
</dbReference>
<evidence type="ECO:0000256" key="2">
    <source>
        <dbReference type="ARBA" id="ARBA00022801"/>
    </source>
</evidence>
<dbReference type="SMART" id="SM00885">
    <property type="entry name" value="D5_N"/>
    <property type="match status" value="1"/>
</dbReference>
<evidence type="ECO:0000259" key="5">
    <source>
        <dbReference type="PROSITE" id="PS51206"/>
    </source>
</evidence>
<name>A0A3E4V0Z1_MEDGN</name>
<dbReference type="AlphaFoldDB" id="A0A3E4V0Z1"/>
<keyword evidence="1" id="KW-0547">Nucleotide-binding</keyword>
<dbReference type="EMBL" id="QSIR01000032">
    <property type="protein sequence ID" value="RHD02022.1"/>
    <property type="molecule type" value="Genomic_DNA"/>
</dbReference>
<dbReference type="Pfam" id="PF03288">
    <property type="entry name" value="Pox_D5"/>
    <property type="match status" value="1"/>
</dbReference>